<comment type="caution">
    <text evidence="3">The sequence shown here is derived from an EMBL/GenBank/DDBJ whole genome shotgun (WGS) entry which is preliminary data.</text>
</comment>
<dbReference type="PANTHER" id="PTHR14969:SF13">
    <property type="entry name" value="AT30094P"/>
    <property type="match status" value="1"/>
</dbReference>
<dbReference type="InterPro" id="IPR000326">
    <property type="entry name" value="PAP2/HPO"/>
</dbReference>
<feature type="transmembrane region" description="Helical" evidence="1">
    <location>
        <begin position="15"/>
        <end position="32"/>
    </location>
</feature>
<dbReference type="AlphaFoldDB" id="A0A7W8AB55"/>
<reference evidence="3 4" key="1">
    <citation type="submission" date="2020-08" db="EMBL/GenBank/DDBJ databases">
        <title>Genomic Encyclopedia of Type Strains, Phase IV (KMG-IV): sequencing the most valuable type-strain genomes for metagenomic binning, comparative biology and taxonomic classification.</title>
        <authorList>
            <person name="Goeker M."/>
        </authorList>
    </citation>
    <scope>NUCLEOTIDE SEQUENCE [LARGE SCALE GENOMIC DNA]</scope>
    <source>
        <strain evidence="3 4">DSM 45385</strain>
    </source>
</reference>
<dbReference type="SMART" id="SM00014">
    <property type="entry name" value="acidPPc"/>
    <property type="match status" value="1"/>
</dbReference>
<name>A0A7W8AB55_9ACTN</name>
<dbReference type="Pfam" id="PF01569">
    <property type="entry name" value="PAP2"/>
    <property type="match status" value="1"/>
</dbReference>
<feature type="transmembrane region" description="Helical" evidence="1">
    <location>
        <begin position="94"/>
        <end position="113"/>
    </location>
</feature>
<evidence type="ECO:0000259" key="2">
    <source>
        <dbReference type="SMART" id="SM00014"/>
    </source>
</evidence>
<feature type="transmembrane region" description="Helical" evidence="1">
    <location>
        <begin position="133"/>
        <end position="152"/>
    </location>
</feature>
<sequence>MGEAGHRETGLRREFLGSCALLLSGVVLGFITRTTGWTSGDLAAGAMVQSVRTAWLTSVAQALNASFRMVPGLLMTGILVGTLFVSGRRRAARLVLTVVTAGWIVSPVTKALVARPRPPAYLALVQKVDPGSFPSGHVCLTLSIVVAVVMACRHVWTGTGYLVVGCVVAGCVLVLAQMLARVYLGVHHPTDTLGSLLLSGGAIGLALSVRRPQP</sequence>
<feature type="transmembrane region" description="Helical" evidence="1">
    <location>
        <begin position="159"/>
        <end position="180"/>
    </location>
</feature>
<dbReference type="Proteomes" id="UP000568380">
    <property type="component" value="Unassembled WGS sequence"/>
</dbReference>
<keyword evidence="4" id="KW-1185">Reference proteome</keyword>
<dbReference type="GO" id="GO:0050380">
    <property type="term" value="F:undecaprenyl-diphosphatase activity"/>
    <property type="evidence" value="ECO:0007669"/>
    <property type="project" value="UniProtKB-EC"/>
</dbReference>
<feature type="transmembrane region" description="Helical" evidence="1">
    <location>
        <begin position="192"/>
        <end position="209"/>
    </location>
</feature>
<feature type="transmembrane region" description="Helical" evidence="1">
    <location>
        <begin position="65"/>
        <end position="87"/>
    </location>
</feature>
<gene>
    <name evidence="3" type="ORF">HNR40_007431</name>
</gene>
<keyword evidence="1" id="KW-0812">Transmembrane</keyword>
<dbReference type="RefSeq" id="WP_184969722.1">
    <property type="nucleotide sequence ID" value="NZ_JACHIN010000012.1"/>
</dbReference>
<evidence type="ECO:0000313" key="3">
    <source>
        <dbReference type="EMBL" id="MBB5081936.1"/>
    </source>
</evidence>
<dbReference type="Gene3D" id="1.20.144.10">
    <property type="entry name" value="Phosphatidic acid phosphatase type 2/haloperoxidase"/>
    <property type="match status" value="1"/>
</dbReference>
<keyword evidence="1" id="KW-0472">Membrane</keyword>
<evidence type="ECO:0000256" key="1">
    <source>
        <dbReference type="SAM" id="Phobius"/>
    </source>
</evidence>
<proteinExistence type="predicted"/>
<protein>
    <submittedName>
        <fullName evidence="3">Undecaprenyl-diphosphatase</fullName>
        <ecNumber evidence="3">3.6.1.27</ecNumber>
    </submittedName>
</protein>
<keyword evidence="1" id="KW-1133">Transmembrane helix</keyword>
<dbReference type="EC" id="3.6.1.27" evidence="3"/>
<dbReference type="SUPFAM" id="SSF48317">
    <property type="entry name" value="Acid phosphatase/Vanadium-dependent haloperoxidase"/>
    <property type="match status" value="1"/>
</dbReference>
<dbReference type="InterPro" id="IPR036938">
    <property type="entry name" value="PAP2/HPO_sf"/>
</dbReference>
<dbReference type="EMBL" id="JACHIN010000012">
    <property type="protein sequence ID" value="MBB5081936.1"/>
    <property type="molecule type" value="Genomic_DNA"/>
</dbReference>
<feature type="domain" description="Phosphatidic acid phosphatase type 2/haloperoxidase" evidence="2">
    <location>
        <begin position="91"/>
        <end position="207"/>
    </location>
</feature>
<dbReference type="PANTHER" id="PTHR14969">
    <property type="entry name" value="SPHINGOSINE-1-PHOSPHATE PHOSPHOHYDROLASE"/>
    <property type="match status" value="1"/>
</dbReference>
<accession>A0A7W8AB55</accession>
<evidence type="ECO:0000313" key="4">
    <source>
        <dbReference type="Proteomes" id="UP000568380"/>
    </source>
</evidence>
<keyword evidence="3" id="KW-0378">Hydrolase</keyword>
<organism evidence="3 4">
    <name type="scientific">Nonomuraea endophytica</name>
    <dbReference type="NCBI Taxonomy" id="714136"/>
    <lineage>
        <taxon>Bacteria</taxon>
        <taxon>Bacillati</taxon>
        <taxon>Actinomycetota</taxon>
        <taxon>Actinomycetes</taxon>
        <taxon>Streptosporangiales</taxon>
        <taxon>Streptosporangiaceae</taxon>
        <taxon>Nonomuraea</taxon>
    </lineage>
</organism>